<gene>
    <name evidence="5" type="ORF">JHD44_18205</name>
</gene>
<dbReference type="RefSeq" id="WP_199464148.1">
    <property type="nucleotide sequence ID" value="NZ_JAEMUH010000024.1"/>
</dbReference>
<feature type="domain" description="Response regulatory" evidence="2">
    <location>
        <begin position="11"/>
        <end position="126"/>
    </location>
</feature>
<dbReference type="SUPFAM" id="SSF52172">
    <property type="entry name" value="CheY-like"/>
    <property type="match status" value="1"/>
</dbReference>
<dbReference type="PROSITE" id="PS51831">
    <property type="entry name" value="HD"/>
    <property type="match status" value="1"/>
</dbReference>
<protein>
    <submittedName>
        <fullName evidence="5">Response regulator</fullName>
    </submittedName>
</protein>
<proteinExistence type="predicted"/>
<dbReference type="SUPFAM" id="SSF109604">
    <property type="entry name" value="HD-domain/PDEase-like"/>
    <property type="match status" value="1"/>
</dbReference>
<evidence type="ECO:0000259" key="3">
    <source>
        <dbReference type="PROSITE" id="PS51831"/>
    </source>
</evidence>
<evidence type="ECO:0000313" key="6">
    <source>
        <dbReference type="Proteomes" id="UP000598488"/>
    </source>
</evidence>
<dbReference type="EMBL" id="JAEMUH010000024">
    <property type="protein sequence ID" value="MBJ7552608.1"/>
    <property type="molecule type" value="Genomic_DNA"/>
</dbReference>
<dbReference type="PROSITE" id="PS51832">
    <property type="entry name" value="HD_GYP"/>
    <property type="match status" value="1"/>
</dbReference>
<evidence type="ECO:0000256" key="1">
    <source>
        <dbReference type="PROSITE-ProRule" id="PRU00169"/>
    </source>
</evidence>
<dbReference type="Gene3D" id="3.40.50.2300">
    <property type="match status" value="1"/>
</dbReference>
<dbReference type="InterPro" id="IPR006674">
    <property type="entry name" value="HD_domain"/>
</dbReference>
<keyword evidence="1" id="KW-0597">Phosphoprotein</keyword>
<comment type="caution">
    <text evidence="5">The sequence shown here is derived from an EMBL/GenBank/DDBJ whole genome shotgun (WGS) entry which is preliminary data.</text>
</comment>
<dbReference type="InterPro" id="IPR037522">
    <property type="entry name" value="HD_GYP_dom"/>
</dbReference>
<dbReference type="InterPro" id="IPR001789">
    <property type="entry name" value="Sig_transdc_resp-reg_receiver"/>
</dbReference>
<dbReference type="InterPro" id="IPR011006">
    <property type="entry name" value="CheY-like_superfamily"/>
</dbReference>
<feature type="domain" description="HD-GYP" evidence="4">
    <location>
        <begin position="146"/>
        <end position="343"/>
    </location>
</feature>
<evidence type="ECO:0000259" key="2">
    <source>
        <dbReference type="PROSITE" id="PS50110"/>
    </source>
</evidence>
<organism evidence="5 6">
    <name type="scientific">Marinomonas ostreistagni</name>
    <dbReference type="NCBI Taxonomy" id="359209"/>
    <lineage>
        <taxon>Bacteria</taxon>
        <taxon>Pseudomonadati</taxon>
        <taxon>Pseudomonadota</taxon>
        <taxon>Gammaproteobacteria</taxon>
        <taxon>Oceanospirillales</taxon>
        <taxon>Oceanospirillaceae</taxon>
        <taxon>Marinomonas</taxon>
    </lineage>
</organism>
<dbReference type="InterPro" id="IPR003607">
    <property type="entry name" value="HD/PDEase_dom"/>
</dbReference>
<feature type="domain" description="HD" evidence="3">
    <location>
        <begin position="168"/>
        <end position="292"/>
    </location>
</feature>
<feature type="modified residue" description="4-aspartylphosphate" evidence="1">
    <location>
        <position position="59"/>
    </location>
</feature>
<dbReference type="PANTHER" id="PTHR45228:SF5">
    <property type="entry name" value="CYCLIC DI-GMP PHOSPHODIESTERASE VC_1348-RELATED"/>
    <property type="match status" value="1"/>
</dbReference>
<dbReference type="CDD" id="cd00077">
    <property type="entry name" value="HDc"/>
    <property type="match status" value="1"/>
</dbReference>
<dbReference type="InterPro" id="IPR052020">
    <property type="entry name" value="Cyclic_di-GMP/3'3'-cGAMP_PDE"/>
</dbReference>
<dbReference type="Pfam" id="PF13487">
    <property type="entry name" value="HD_5"/>
    <property type="match status" value="1"/>
</dbReference>
<accession>A0ABS0ZH03</accession>
<dbReference type="PROSITE" id="PS50110">
    <property type="entry name" value="RESPONSE_REGULATORY"/>
    <property type="match status" value="1"/>
</dbReference>
<dbReference type="SMART" id="SM00471">
    <property type="entry name" value="HDc"/>
    <property type="match status" value="1"/>
</dbReference>
<evidence type="ECO:0000259" key="4">
    <source>
        <dbReference type="PROSITE" id="PS51832"/>
    </source>
</evidence>
<keyword evidence="6" id="KW-1185">Reference proteome</keyword>
<sequence length="348" mass="38950">MTLLTPKTQSTILVIDDIAENIDVISNILNDEYEIKAANQGILAFKILERFNVDLILLDIMMPDMDGYEVCQRIKDNPKLCHIPIIFLTAMNSQEDEQRGFDLGAADFIAKPFSAAILKARVSSQLKLANYAKDLAKQVHERTQELAVSRLEIIECLALASEFRDNETGNHVIRVGEYCRLIASKMGLAKNTCDLIALTAPLHDIGKIAIPDNILLKPGRLTEEEFKVMQSHTEAGAQILEGSQSDLLQAARTIAISHHEKWDGSGYPKGLKGEEIPLYGRIVALCDVYDALSSIRPYKDAWSKEQVEAYINELSGSQFDPTLVEHFNHVKDDFYQILQEHKDEPPSA</sequence>
<dbReference type="Proteomes" id="UP000598488">
    <property type="component" value="Unassembled WGS sequence"/>
</dbReference>
<dbReference type="SMART" id="SM00448">
    <property type="entry name" value="REC"/>
    <property type="match status" value="1"/>
</dbReference>
<name>A0ABS0ZH03_9GAMM</name>
<dbReference type="Pfam" id="PF00072">
    <property type="entry name" value="Response_reg"/>
    <property type="match status" value="1"/>
</dbReference>
<evidence type="ECO:0000313" key="5">
    <source>
        <dbReference type="EMBL" id="MBJ7552608.1"/>
    </source>
</evidence>
<reference evidence="5 6" key="1">
    <citation type="submission" date="2020-12" db="EMBL/GenBank/DDBJ databases">
        <title>Comparative genome analysis of fungal antagonists Marinomonas ostreistagni 398 and M. spartinae 468.</title>
        <authorList>
            <person name="Fields J.L."/>
            <person name="Mavrodi O.V."/>
            <person name="Biber P.D."/>
            <person name="Indest K.J."/>
            <person name="Mavrodi D.V."/>
        </authorList>
    </citation>
    <scope>NUCLEOTIDE SEQUENCE [LARGE SCALE GENOMIC DNA]</scope>
    <source>
        <strain evidence="5 6">USM7</strain>
    </source>
</reference>
<dbReference type="PANTHER" id="PTHR45228">
    <property type="entry name" value="CYCLIC DI-GMP PHOSPHODIESTERASE TM_0186-RELATED"/>
    <property type="match status" value="1"/>
</dbReference>
<dbReference type="Gene3D" id="1.10.3210.10">
    <property type="entry name" value="Hypothetical protein af1432"/>
    <property type="match status" value="1"/>
</dbReference>